<keyword evidence="3" id="KW-1185">Reference proteome</keyword>
<feature type="transmembrane region" description="Helical" evidence="1">
    <location>
        <begin position="27"/>
        <end position="51"/>
    </location>
</feature>
<feature type="transmembrane region" description="Helical" evidence="1">
    <location>
        <begin position="297"/>
        <end position="322"/>
    </location>
</feature>
<dbReference type="EMBL" id="LT629758">
    <property type="protein sequence ID" value="SDT52941.1"/>
    <property type="molecule type" value="Genomic_DNA"/>
</dbReference>
<dbReference type="Proteomes" id="UP000198688">
    <property type="component" value="Chromosome I"/>
</dbReference>
<gene>
    <name evidence="2" type="ORF">SAMN04489716_4321</name>
</gene>
<proteinExistence type="predicted"/>
<keyword evidence="1" id="KW-0472">Membrane</keyword>
<feature type="transmembrane region" description="Helical" evidence="1">
    <location>
        <begin position="199"/>
        <end position="223"/>
    </location>
</feature>
<dbReference type="AlphaFoldDB" id="A0A1H2B412"/>
<keyword evidence="1" id="KW-0812">Transmembrane</keyword>
<evidence type="ECO:0000313" key="3">
    <source>
        <dbReference type="Proteomes" id="UP000198688"/>
    </source>
</evidence>
<sequence>MTHGSPVPRPVSHRFPTALLRPAARCLVAWLVLVPVVVVGVLVATGGPAAAHAGGLTATDSRGRVLSATPVVPGLTIETIEAGARLRLRNNTSGPITINPGSGTTTPGVATPAVATPAVVIPGAELTWIDDRTTPDGRTVAAGQTVPWTFTLDAAGTTVTVTGELVGEPRPVAPAWWILVAVTGAALLLLARRLPRADLLLAIAGSAAAVASAAHVIGSTLAVESAPPAMTFLSAAGINLLAWPLTIGGAVSVVRGRAAGVLAVCAGAALTAIFVLPDVTSFHRPVLPFAGPAPLERALVVLALGLGAGVAIAGAGVLRALAEKTSDA</sequence>
<organism evidence="2 3">
    <name type="scientific">Actinoplanes derwentensis</name>
    <dbReference type="NCBI Taxonomy" id="113562"/>
    <lineage>
        <taxon>Bacteria</taxon>
        <taxon>Bacillati</taxon>
        <taxon>Actinomycetota</taxon>
        <taxon>Actinomycetes</taxon>
        <taxon>Micromonosporales</taxon>
        <taxon>Micromonosporaceae</taxon>
        <taxon>Actinoplanes</taxon>
    </lineage>
</organism>
<feature type="transmembrane region" description="Helical" evidence="1">
    <location>
        <begin position="258"/>
        <end position="277"/>
    </location>
</feature>
<feature type="transmembrane region" description="Helical" evidence="1">
    <location>
        <begin position="175"/>
        <end position="192"/>
    </location>
</feature>
<feature type="transmembrane region" description="Helical" evidence="1">
    <location>
        <begin position="229"/>
        <end position="251"/>
    </location>
</feature>
<accession>A0A1H2B412</accession>
<evidence type="ECO:0000313" key="2">
    <source>
        <dbReference type="EMBL" id="SDT52941.1"/>
    </source>
</evidence>
<name>A0A1H2B412_9ACTN</name>
<protein>
    <submittedName>
        <fullName evidence="2">Uncharacterized protein</fullName>
    </submittedName>
</protein>
<evidence type="ECO:0000256" key="1">
    <source>
        <dbReference type="SAM" id="Phobius"/>
    </source>
</evidence>
<dbReference type="STRING" id="113562.SAMN04489716_4321"/>
<reference evidence="2 3" key="1">
    <citation type="submission" date="2016-10" db="EMBL/GenBank/DDBJ databases">
        <authorList>
            <person name="de Groot N.N."/>
        </authorList>
    </citation>
    <scope>NUCLEOTIDE SEQUENCE [LARGE SCALE GENOMIC DNA]</scope>
    <source>
        <strain evidence="2 3">DSM 43941</strain>
    </source>
</reference>
<keyword evidence="1" id="KW-1133">Transmembrane helix</keyword>